<name>A0A6N3FMC2_9FIRM</name>
<evidence type="ECO:0000256" key="1">
    <source>
        <dbReference type="ARBA" id="ARBA00009897"/>
    </source>
</evidence>
<keyword evidence="2 9" id="KW-0436">Ligase</keyword>
<evidence type="ECO:0000313" key="9">
    <source>
        <dbReference type="EMBL" id="VYU53547.1"/>
    </source>
</evidence>
<evidence type="ECO:0000256" key="2">
    <source>
        <dbReference type="ARBA" id="ARBA00022598"/>
    </source>
</evidence>
<keyword evidence="3" id="KW-0547">Nucleotide-binding</keyword>
<keyword evidence="4" id="KW-0067">ATP-binding</keyword>
<dbReference type="Gene3D" id="3.30.590.10">
    <property type="entry name" value="Glutamine synthetase/guanido kinase, catalytic domain"/>
    <property type="match status" value="1"/>
</dbReference>
<dbReference type="RefSeq" id="WP_156531233.1">
    <property type="nucleotide sequence ID" value="NZ_CACRUE010000045.1"/>
</dbReference>
<dbReference type="PANTHER" id="PTHR43785:SF12">
    <property type="entry name" value="TYPE-1 GLUTAMINE SYNTHETASE 2"/>
    <property type="match status" value="1"/>
</dbReference>
<dbReference type="InterPro" id="IPR014746">
    <property type="entry name" value="Gln_synth/guanido_kin_cat_dom"/>
</dbReference>
<protein>
    <submittedName>
        <fullName evidence="9">Glutamine synthetase</fullName>
        <ecNumber evidence="9">6.3.1.2</ecNumber>
    </submittedName>
</protein>
<dbReference type="Gene3D" id="3.10.20.70">
    <property type="entry name" value="Glutamine synthetase, N-terminal domain"/>
    <property type="match status" value="1"/>
</dbReference>
<evidence type="ECO:0000256" key="5">
    <source>
        <dbReference type="PROSITE-ProRule" id="PRU01330"/>
    </source>
</evidence>
<evidence type="ECO:0000256" key="6">
    <source>
        <dbReference type="RuleBase" id="RU000384"/>
    </source>
</evidence>
<dbReference type="EMBL" id="CACRUE010000045">
    <property type="protein sequence ID" value="VYU53547.1"/>
    <property type="molecule type" value="Genomic_DNA"/>
</dbReference>
<dbReference type="EC" id="6.3.1.2" evidence="9"/>
<dbReference type="AlphaFoldDB" id="A0A6N3FMC2"/>
<dbReference type="GO" id="GO:0006542">
    <property type="term" value="P:glutamine biosynthetic process"/>
    <property type="evidence" value="ECO:0007669"/>
    <property type="project" value="InterPro"/>
</dbReference>
<reference evidence="9" key="1">
    <citation type="submission" date="2019-11" db="EMBL/GenBank/DDBJ databases">
        <authorList>
            <person name="Feng L."/>
        </authorList>
    </citation>
    <scope>NUCLEOTIDE SEQUENCE</scope>
    <source>
        <strain evidence="9">IbartlettiiLFYP30</strain>
    </source>
</reference>
<sequence>MDYKTSEVLEFIEENDVKFIKLAFCDIFGNQKNITIMPTELKRAFYEGVSFDASAVTGFMKVEESDLLLFPEANTMYLLPWRPQHGRVVRFFCNIKHPDGRDFEGDCRNILKEVIKDSKQKGFTCRIGCESEFYLFEQDEFGNPTMIPYDKGTYCDIYPNDRCENIRRDICLSLEEMGIKPTSSHHEQGPGQNEIDYEYSNALSAADNLISFRSLVKTKASENGLFASFMPRPLETECGSGLHINISLYKDNKNIFEDKNDKQYKYAESFISGILNRIEEITLFLNSSTNSYKRLGKDKAPKYITWSKENRSQLIRIPASKGDRCRMELRSPDSSCNPYIAFALLIKAGIEGIEKNLQLCNPHNINLFNANDNKVKNLKTLPNNLNEAINNALNSEFIKTVLPQKTINNYIDDKKQEWDIYNSITDKFKAEKELYFEKF</sequence>
<dbReference type="SUPFAM" id="SSF55931">
    <property type="entry name" value="Glutamine synthetase/guanido kinase"/>
    <property type="match status" value="1"/>
</dbReference>
<comment type="similarity">
    <text evidence="1 5 6">Belongs to the glutamine synthetase family.</text>
</comment>
<evidence type="ECO:0000256" key="3">
    <source>
        <dbReference type="ARBA" id="ARBA00022741"/>
    </source>
</evidence>
<feature type="domain" description="GS catalytic" evidence="8">
    <location>
        <begin position="107"/>
        <end position="439"/>
    </location>
</feature>
<dbReference type="InterPro" id="IPR008147">
    <property type="entry name" value="Gln_synt_N"/>
</dbReference>
<dbReference type="SUPFAM" id="SSF54368">
    <property type="entry name" value="Glutamine synthetase, N-terminal domain"/>
    <property type="match status" value="1"/>
</dbReference>
<dbReference type="GO" id="GO:0005524">
    <property type="term" value="F:ATP binding"/>
    <property type="evidence" value="ECO:0007669"/>
    <property type="project" value="UniProtKB-KW"/>
</dbReference>
<proteinExistence type="inferred from homology"/>
<evidence type="ECO:0000256" key="4">
    <source>
        <dbReference type="ARBA" id="ARBA00022840"/>
    </source>
</evidence>
<dbReference type="PROSITE" id="PS51987">
    <property type="entry name" value="GS_CATALYTIC"/>
    <property type="match status" value="1"/>
</dbReference>
<organism evidence="9">
    <name type="scientific">Intestinibacter bartlettii</name>
    <dbReference type="NCBI Taxonomy" id="261299"/>
    <lineage>
        <taxon>Bacteria</taxon>
        <taxon>Bacillati</taxon>
        <taxon>Bacillota</taxon>
        <taxon>Clostridia</taxon>
        <taxon>Peptostreptococcales</taxon>
        <taxon>Peptostreptococcaceae</taxon>
        <taxon>Intestinibacter</taxon>
    </lineage>
</organism>
<dbReference type="PANTHER" id="PTHR43785">
    <property type="entry name" value="GAMMA-GLUTAMYLPUTRESCINE SYNTHETASE"/>
    <property type="match status" value="1"/>
</dbReference>
<dbReference type="SMART" id="SM01230">
    <property type="entry name" value="Gln-synt_C"/>
    <property type="match status" value="1"/>
</dbReference>
<evidence type="ECO:0000259" key="8">
    <source>
        <dbReference type="PROSITE" id="PS51987"/>
    </source>
</evidence>
<accession>A0A6N3FMC2</accession>
<dbReference type="InterPro" id="IPR036651">
    <property type="entry name" value="Gln_synt_N_sf"/>
</dbReference>
<dbReference type="PROSITE" id="PS51986">
    <property type="entry name" value="GS_BETA_GRASP"/>
    <property type="match status" value="1"/>
</dbReference>
<dbReference type="Pfam" id="PF00120">
    <property type="entry name" value="Gln-synt_C"/>
    <property type="match status" value="1"/>
</dbReference>
<dbReference type="InterPro" id="IPR008146">
    <property type="entry name" value="Gln_synth_cat_dom"/>
</dbReference>
<dbReference type="GO" id="GO:0004356">
    <property type="term" value="F:glutamine synthetase activity"/>
    <property type="evidence" value="ECO:0007669"/>
    <property type="project" value="UniProtKB-EC"/>
</dbReference>
<feature type="domain" description="GS beta-grasp" evidence="7">
    <location>
        <begin position="15"/>
        <end position="100"/>
    </location>
</feature>
<dbReference type="Pfam" id="PF03951">
    <property type="entry name" value="Gln-synt_N"/>
    <property type="match status" value="1"/>
</dbReference>
<evidence type="ECO:0000259" key="7">
    <source>
        <dbReference type="PROSITE" id="PS51986"/>
    </source>
</evidence>
<gene>
    <name evidence="9" type="primary">glnA_1</name>
    <name evidence="9" type="ORF">IBLFYP30_00488</name>
</gene>